<dbReference type="AlphaFoldDB" id="A0A1V6LN53"/>
<dbReference type="GO" id="GO:0004721">
    <property type="term" value="F:phosphoprotein phosphatase activity"/>
    <property type="evidence" value="ECO:0007669"/>
    <property type="project" value="TreeGrafter"/>
</dbReference>
<name>A0A1V6LN53_9FLAO</name>
<dbReference type="RefSeq" id="WP_080319875.1">
    <property type="nucleotide sequence ID" value="NZ_MTBC01000012.1"/>
</dbReference>
<dbReference type="InterPro" id="IPR004358">
    <property type="entry name" value="Sig_transdc_His_kin-like_C"/>
</dbReference>
<dbReference type="Pfam" id="PF00512">
    <property type="entry name" value="HisKA"/>
    <property type="match status" value="1"/>
</dbReference>
<sequence>MNKKTLLIAVFVISLIGLAIVQYQYLGIGLNLASVQFAKKVETASKAIKEELRYENKLTYLIASAVQQDTTFFTTTPDSLSQSAHLFFEGFLKDKLEKNGIDAAFVYQLKSKESNVYLNSNKQFNKDVKIYDYNMALEGYIPEVLGERVYLNLKFKNLNRYFLSKLNGLTLPSLIFLVCIFLITIWGFRTFYWQQRIIANTDDFINNLTHELKTPVYSIQLATKILEEKTKGGDKTFLNIITQQTKRLGSHIDKVLELASMDRKKNVFQLKPLDFKPVLEKLCKEFEALVSLEQVGFTFNLVDSDYTILGEAFHLENTIKNLLDNAKKYAENPIIELNSFKKNNHLIIRVKDNGIGIPQKDIHKVFQKYYRGNQSNLHGVKGFGLGLNYAYTVVKKHNGKIILDSKENIGTTVTIKIPLNES</sequence>
<feature type="transmembrane region" description="Helical" evidence="7">
    <location>
        <begin position="6"/>
        <end position="26"/>
    </location>
</feature>
<evidence type="ECO:0000256" key="5">
    <source>
        <dbReference type="ARBA" id="ARBA00022777"/>
    </source>
</evidence>
<dbReference type="OrthoDB" id="1933776at2"/>
<keyword evidence="7" id="KW-1133">Transmembrane helix</keyword>
<dbReference type="InterPro" id="IPR005467">
    <property type="entry name" value="His_kinase_dom"/>
</dbReference>
<dbReference type="GO" id="GO:0005886">
    <property type="term" value="C:plasma membrane"/>
    <property type="evidence" value="ECO:0007669"/>
    <property type="project" value="TreeGrafter"/>
</dbReference>
<dbReference type="SUPFAM" id="SSF47384">
    <property type="entry name" value="Homodimeric domain of signal transducing histidine kinase"/>
    <property type="match status" value="1"/>
</dbReference>
<keyword evidence="10" id="KW-1185">Reference proteome</keyword>
<keyword evidence="7" id="KW-0812">Transmembrane</keyword>
<evidence type="ECO:0000256" key="7">
    <source>
        <dbReference type="SAM" id="Phobius"/>
    </source>
</evidence>
<dbReference type="GO" id="GO:0000155">
    <property type="term" value="F:phosphorelay sensor kinase activity"/>
    <property type="evidence" value="ECO:0007669"/>
    <property type="project" value="InterPro"/>
</dbReference>
<dbReference type="SUPFAM" id="SSF55874">
    <property type="entry name" value="ATPase domain of HSP90 chaperone/DNA topoisomerase II/histidine kinase"/>
    <property type="match status" value="1"/>
</dbReference>
<dbReference type="InterPro" id="IPR003594">
    <property type="entry name" value="HATPase_dom"/>
</dbReference>
<dbReference type="InterPro" id="IPR003661">
    <property type="entry name" value="HisK_dim/P_dom"/>
</dbReference>
<gene>
    <name evidence="9" type="ORF">BUL40_14730</name>
</gene>
<dbReference type="CDD" id="cd00082">
    <property type="entry name" value="HisKA"/>
    <property type="match status" value="1"/>
</dbReference>
<accession>A0A1V6LN53</accession>
<protein>
    <recommendedName>
        <fullName evidence="2">histidine kinase</fullName>
        <ecNumber evidence="2">2.7.13.3</ecNumber>
    </recommendedName>
</protein>
<dbReference type="InterPro" id="IPR036890">
    <property type="entry name" value="HATPase_C_sf"/>
</dbReference>
<evidence type="ECO:0000256" key="6">
    <source>
        <dbReference type="ARBA" id="ARBA00023012"/>
    </source>
</evidence>
<dbReference type="GO" id="GO:0016036">
    <property type="term" value="P:cellular response to phosphate starvation"/>
    <property type="evidence" value="ECO:0007669"/>
    <property type="project" value="TreeGrafter"/>
</dbReference>
<evidence type="ECO:0000256" key="4">
    <source>
        <dbReference type="ARBA" id="ARBA00022679"/>
    </source>
</evidence>
<dbReference type="PROSITE" id="PS50109">
    <property type="entry name" value="HIS_KIN"/>
    <property type="match status" value="1"/>
</dbReference>
<dbReference type="Pfam" id="PF02518">
    <property type="entry name" value="HATPase_c"/>
    <property type="match status" value="1"/>
</dbReference>
<dbReference type="PRINTS" id="PR00344">
    <property type="entry name" value="BCTRLSENSOR"/>
</dbReference>
<keyword evidence="7" id="KW-0472">Membrane</keyword>
<dbReference type="Proteomes" id="UP000191680">
    <property type="component" value="Unassembled WGS sequence"/>
</dbReference>
<dbReference type="PANTHER" id="PTHR45453:SF1">
    <property type="entry name" value="PHOSPHATE REGULON SENSOR PROTEIN PHOR"/>
    <property type="match status" value="1"/>
</dbReference>
<reference evidence="9 10" key="1">
    <citation type="submission" date="2016-12" db="EMBL/GenBank/DDBJ databases">
        <authorList>
            <person name="Song W.-J."/>
            <person name="Kurnit D.M."/>
        </authorList>
    </citation>
    <scope>NUCLEOTIDE SEQUENCE [LARGE SCALE GENOMIC DNA]</scope>
    <source>
        <strain evidence="9 10">HSG9</strain>
    </source>
</reference>
<dbReference type="CDD" id="cd00075">
    <property type="entry name" value="HATPase"/>
    <property type="match status" value="1"/>
</dbReference>
<keyword evidence="4" id="KW-0808">Transferase</keyword>
<comment type="catalytic activity">
    <reaction evidence="1">
        <text>ATP + protein L-histidine = ADP + protein N-phospho-L-histidine.</text>
        <dbReference type="EC" id="2.7.13.3"/>
    </reaction>
</comment>
<dbReference type="EMBL" id="MTBC01000012">
    <property type="protein sequence ID" value="OQD41625.1"/>
    <property type="molecule type" value="Genomic_DNA"/>
</dbReference>
<comment type="caution">
    <text evidence="9">The sequence shown here is derived from an EMBL/GenBank/DDBJ whole genome shotgun (WGS) entry which is preliminary data.</text>
</comment>
<dbReference type="SMART" id="SM00388">
    <property type="entry name" value="HisKA"/>
    <property type="match status" value="1"/>
</dbReference>
<keyword evidence="5" id="KW-0418">Kinase</keyword>
<evidence type="ECO:0000256" key="1">
    <source>
        <dbReference type="ARBA" id="ARBA00000085"/>
    </source>
</evidence>
<dbReference type="Gene3D" id="1.10.287.130">
    <property type="match status" value="1"/>
</dbReference>
<proteinExistence type="predicted"/>
<dbReference type="Gene3D" id="3.30.565.10">
    <property type="entry name" value="Histidine kinase-like ATPase, C-terminal domain"/>
    <property type="match status" value="1"/>
</dbReference>
<evidence type="ECO:0000256" key="2">
    <source>
        <dbReference type="ARBA" id="ARBA00012438"/>
    </source>
</evidence>
<dbReference type="SMART" id="SM00387">
    <property type="entry name" value="HATPase_c"/>
    <property type="match status" value="1"/>
</dbReference>
<dbReference type="InterPro" id="IPR036097">
    <property type="entry name" value="HisK_dim/P_sf"/>
</dbReference>
<evidence type="ECO:0000313" key="10">
    <source>
        <dbReference type="Proteomes" id="UP000191680"/>
    </source>
</evidence>
<dbReference type="EC" id="2.7.13.3" evidence="2"/>
<evidence type="ECO:0000256" key="3">
    <source>
        <dbReference type="ARBA" id="ARBA00022553"/>
    </source>
</evidence>
<organism evidence="9 10">
    <name type="scientific">Croceivirga radicis</name>
    <dbReference type="NCBI Taxonomy" id="1929488"/>
    <lineage>
        <taxon>Bacteria</taxon>
        <taxon>Pseudomonadati</taxon>
        <taxon>Bacteroidota</taxon>
        <taxon>Flavobacteriia</taxon>
        <taxon>Flavobacteriales</taxon>
        <taxon>Flavobacteriaceae</taxon>
        <taxon>Croceivirga</taxon>
    </lineage>
</organism>
<evidence type="ECO:0000259" key="8">
    <source>
        <dbReference type="PROSITE" id="PS50109"/>
    </source>
</evidence>
<evidence type="ECO:0000313" key="9">
    <source>
        <dbReference type="EMBL" id="OQD41625.1"/>
    </source>
</evidence>
<feature type="domain" description="Histidine kinase" evidence="8">
    <location>
        <begin position="207"/>
        <end position="421"/>
    </location>
</feature>
<dbReference type="InterPro" id="IPR050351">
    <property type="entry name" value="BphY/WalK/GraS-like"/>
</dbReference>
<keyword evidence="6" id="KW-0902">Two-component regulatory system</keyword>
<keyword evidence="3" id="KW-0597">Phosphoprotein</keyword>
<feature type="transmembrane region" description="Helical" evidence="7">
    <location>
        <begin position="166"/>
        <end position="188"/>
    </location>
</feature>
<dbReference type="PANTHER" id="PTHR45453">
    <property type="entry name" value="PHOSPHATE REGULON SENSOR PROTEIN PHOR"/>
    <property type="match status" value="1"/>
</dbReference>